<keyword evidence="14" id="KW-1185">Reference proteome</keyword>
<keyword evidence="9" id="KW-0408">Iron</keyword>
<dbReference type="InterPro" id="IPR047128">
    <property type="entry name" value="PhyH"/>
</dbReference>
<evidence type="ECO:0000256" key="5">
    <source>
        <dbReference type="ARBA" id="ARBA00022723"/>
    </source>
</evidence>
<comment type="similarity">
    <text evidence="4">Belongs to the PhyH family.</text>
</comment>
<evidence type="ECO:0000256" key="8">
    <source>
        <dbReference type="ARBA" id="ARBA00023002"/>
    </source>
</evidence>
<dbReference type="FunFam" id="2.60.120.620:FF:000012">
    <property type="entry name" value="Phytanoyl-CoA dioxygenase, peroxisomal"/>
    <property type="match status" value="1"/>
</dbReference>
<evidence type="ECO:0000313" key="13">
    <source>
        <dbReference type="EMBL" id="CAD5117938.1"/>
    </source>
</evidence>
<dbReference type="SUPFAM" id="SSF51197">
    <property type="entry name" value="Clavaminate synthase-like"/>
    <property type="match status" value="1"/>
</dbReference>
<protein>
    <recommendedName>
        <fullName evidence="10">phytanoyl-CoA dioxygenase</fullName>
        <ecNumber evidence="10">1.14.11.18</ecNumber>
    </recommendedName>
    <alternativeName>
        <fullName evidence="11">Phytanic acid oxidase</fullName>
    </alternativeName>
    <alternativeName>
        <fullName evidence="12">Phytanoyl-CoA alpha-hydroxylase</fullName>
    </alternativeName>
</protein>
<dbReference type="PANTHER" id="PTHR21308:SF1">
    <property type="entry name" value="PHYTANOYL-COA DIOXYGENASE, PEROXISOMAL"/>
    <property type="match status" value="1"/>
</dbReference>
<evidence type="ECO:0000256" key="1">
    <source>
        <dbReference type="ARBA" id="ARBA00001961"/>
    </source>
</evidence>
<accession>A0A7I8VQB6</accession>
<keyword evidence="6" id="KW-0847">Vitamin C</keyword>
<organism evidence="13 14">
    <name type="scientific">Dimorphilus gyrociliatus</name>
    <dbReference type="NCBI Taxonomy" id="2664684"/>
    <lineage>
        <taxon>Eukaryota</taxon>
        <taxon>Metazoa</taxon>
        <taxon>Spiralia</taxon>
        <taxon>Lophotrochozoa</taxon>
        <taxon>Annelida</taxon>
        <taxon>Polychaeta</taxon>
        <taxon>Polychaeta incertae sedis</taxon>
        <taxon>Dinophilidae</taxon>
        <taxon>Dimorphilus</taxon>
    </lineage>
</organism>
<evidence type="ECO:0000256" key="6">
    <source>
        <dbReference type="ARBA" id="ARBA00022896"/>
    </source>
</evidence>
<dbReference type="Proteomes" id="UP000549394">
    <property type="component" value="Unassembled WGS sequence"/>
</dbReference>
<reference evidence="13 14" key="1">
    <citation type="submission" date="2020-08" db="EMBL/GenBank/DDBJ databases">
        <authorList>
            <person name="Hejnol A."/>
        </authorList>
    </citation>
    <scope>NUCLEOTIDE SEQUENCE [LARGE SCALE GENOMIC DNA]</scope>
</reference>
<dbReference type="GO" id="GO:0048244">
    <property type="term" value="F:phytanoyl-CoA dioxygenase activity"/>
    <property type="evidence" value="ECO:0007669"/>
    <property type="project" value="UniProtKB-EC"/>
</dbReference>
<proteinExistence type="inferred from homology"/>
<dbReference type="GO" id="GO:0031418">
    <property type="term" value="F:L-ascorbic acid binding"/>
    <property type="evidence" value="ECO:0007669"/>
    <property type="project" value="UniProtKB-KW"/>
</dbReference>
<dbReference type="EC" id="1.14.11.18" evidence="10"/>
<comment type="pathway">
    <text evidence="3">Lipid metabolism; fatty acid metabolism.</text>
</comment>
<evidence type="ECO:0000256" key="11">
    <source>
        <dbReference type="ARBA" id="ARBA00034921"/>
    </source>
</evidence>
<dbReference type="GO" id="GO:0046872">
    <property type="term" value="F:metal ion binding"/>
    <property type="evidence" value="ECO:0007669"/>
    <property type="project" value="UniProtKB-KW"/>
</dbReference>
<dbReference type="PANTHER" id="PTHR21308">
    <property type="entry name" value="PHYTANOYL-COA ALPHA-HYDROXYLASE"/>
    <property type="match status" value="1"/>
</dbReference>
<evidence type="ECO:0000256" key="7">
    <source>
        <dbReference type="ARBA" id="ARBA00022964"/>
    </source>
</evidence>
<evidence type="ECO:0000256" key="10">
    <source>
        <dbReference type="ARBA" id="ARBA00034809"/>
    </source>
</evidence>
<evidence type="ECO:0000256" key="12">
    <source>
        <dbReference type="ARBA" id="ARBA00034924"/>
    </source>
</evidence>
<keyword evidence="5" id="KW-0479">Metal-binding</keyword>
<keyword evidence="8" id="KW-0560">Oxidoreductase</keyword>
<evidence type="ECO:0000256" key="2">
    <source>
        <dbReference type="ARBA" id="ARBA00001962"/>
    </source>
</evidence>
<dbReference type="EMBL" id="CAJFCJ010000007">
    <property type="protein sequence ID" value="CAD5117938.1"/>
    <property type="molecule type" value="Genomic_DNA"/>
</dbReference>
<dbReference type="Gene3D" id="2.60.120.620">
    <property type="entry name" value="q2cbj1_9rhob like domain"/>
    <property type="match status" value="1"/>
</dbReference>
<keyword evidence="7" id="KW-0223">Dioxygenase</keyword>
<gene>
    <name evidence="13" type="ORF">DGYR_LOCUS6399</name>
</gene>
<comment type="cofactor">
    <cofactor evidence="1">
        <name>L-ascorbate</name>
        <dbReference type="ChEBI" id="CHEBI:38290"/>
    </cofactor>
</comment>
<dbReference type="OrthoDB" id="2328924at2759"/>
<name>A0A7I8VQB6_9ANNE</name>
<sequence length="327" mass="37625">MAERLRRIRTHLSAKPCAVGSLQHHQDDNFQYTLSGKSVLTKEQREFYEKNGYLVIKKLVPPEKIQKFVDRFAEIVENKDDKVPGMIIMRDVAVAKKLDMEPHKAINKLQDFQEDPVLFQYCSLPEIINYLPSFIGDNIMAMHTMLINKPPDPGTDTSRHPMHQDLHYFPFRPAERIICSWTAMQKINRENGCLAVIPGSHKGELLKHTYPSWKKGVNKMYHGVEDYDPKMPRDFLEMEQGDTVFFHPLLIHGSGSNKTNGFRKAISCHYASSNCEYIDVEGTVQENIAKEVLEIASRRAGGQISGIKYHDIWRFRARLVNGEKVNL</sequence>
<evidence type="ECO:0000256" key="4">
    <source>
        <dbReference type="ARBA" id="ARBA00005830"/>
    </source>
</evidence>
<comment type="caution">
    <text evidence="13">The sequence shown here is derived from an EMBL/GenBank/DDBJ whole genome shotgun (WGS) entry which is preliminary data.</text>
</comment>
<dbReference type="InterPro" id="IPR008775">
    <property type="entry name" value="Phytyl_CoA_dOase-like"/>
</dbReference>
<evidence type="ECO:0000313" key="14">
    <source>
        <dbReference type="Proteomes" id="UP000549394"/>
    </source>
</evidence>
<dbReference type="AlphaFoldDB" id="A0A7I8VQB6"/>
<comment type="cofactor">
    <cofactor evidence="2">
        <name>Fe cation</name>
        <dbReference type="ChEBI" id="CHEBI:24875"/>
    </cofactor>
</comment>
<dbReference type="GO" id="GO:0005777">
    <property type="term" value="C:peroxisome"/>
    <property type="evidence" value="ECO:0007669"/>
    <property type="project" value="UniProtKB-ARBA"/>
</dbReference>
<dbReference type="Pfam" id="PF05721">
    <property type="entry name" value="PhyH"/>
    <property type="match status" value="1"/>
</dbReference>
<evidence type="ECO:0000256" key="3">
    <source>
        <dbReference type="ARBA" id="ARBA00004872"/>
    </source>
</evidence>
<evidence type="ECO:0000256" key="9">
    <source>
        <dbReference type="ARBA" id="ARBA00023004"/>
    </source>
</evidence>
<dbReference type="GO" id="GO:0001561">
    <property type="term" value="P:fatty acid alpha-oxidation"/>
    <property type="evidence" value="ECO:0007669"/>
    <property type="project" value="InterPro"/>
</dbReference>